<dbReference type="NCBIfam" id="TIGR01726">
    <property type="entry name" value="HEQRo_perm_3TM"/>
    <property type="match status" value="1"/>
</dbReference>
<dbReference type="PANTHER" id="PTHR30614">
    <property type="entry name" value="MEMBRANE COMPONENT OF AMINO ACID ABC TRANSPORTER"/>
    <property type="match status" value="1"/>
</dbReference>
<dbReference type="CDD" id="cd06261">
    <property type="entry name" value="TM_PBP2"/>
    <property type="match status" value="1"/>
</dbReference>
<accession>A0A5B0DV32</accession>
<dbReference type="InterPro" id="IPR043429">
    <property type="entry name" value="ArtM/GltK/GlnP/TcyL/YhdX-like"/>
</dbReference>
<evidence type="ECO:0000313" key="10">
    <source>
        <dbReference type="EMBL" id="KAA0969450.1"/>
    </source>
</evidence>
<organism evidence="10 11">
    <name type="scientific">Aureimonas fodinaquatilis</name>
    <dbReference type="NCBI Taxonomy" id="2565783"/>
    <lineage>
        <taxon>Bacteria</taxon>
        <taxon>Pseudomonadati</taxon>
        <taxon>Pseudomonadota</taxon>
        <taxon>Alphaproteobacteria</taxon>
        <taxon>Hyphomicrobiales</taxon>
        <taxon>Aurantimonadaceae</taxon>
        <taxon>Aureimonas</taxon>
    </lineage>
</organism>
<feature type="transmembrane region" description="Helical" evidence="8">
    <location>
        <begin position="76"/>
        <end position="98"/>
    </location>
</feature>
<dbReference type="GO" id="GO:0006865">
    <property type="term" value="P:amino acid transport"/>
    <property type="evidence" value="ECO:0007669"/>
    <property type="project" value="TreeGrafter"/>
</dbReference>
<protein>
    <submittedName>
        <fullName evidence="10">Amino acid ABC transporter permease</fullName>
    </submittedName>
</protein>
<dbReference type="SUPFAM" id="SSF161098">
    <property type="entry name" value="MetI-like"/>
    <property type="match status" value="1"/>
</dbReference>
<keyword evidence="4" id="KW-1003">Cell membrane</keyword>
<keyword evidence="6 8" id="KW-1133">Transmembrane helix</keyword>
<keyword evidence="5 8" id="KW-0812">Transmembrane</keyword>
<sequence>MNPVFVMSLVDGLLATMILSGLTFIFGGFVGIVLALARISPLVPIRRITGAYISVVQGIPLLVLMGLSFFGPSLLGIGHIGPLAAATLAMTIYASVYLGEIWRGCLQAVPKAQWEAAECLGLTRTQRMARVIAPQAIRIALPPTVGFMVQVIKNTSIASLVVGYAELTYNAKLINNATFQPFVYFGIAGFLYFIACYPLSELSRYMERKLDVEHR</sequence>
<keyword evidence="11" id="KW-1185">Reference proteome</keyword>
<dbReference type="GO" id="GO:0022857">
    <property type="term" value="F:transmembrane transporter activity"/>
    <property type="evidence" value="ECO:0007669"/>
    <property type="project" value="InterPro"/>
</dbReference>
<evidence type="ECO:0000256" key="1">
    <source>
        <dbReference type="ARBA" id="ARBA00004429"/>
    </source>
</evidence>
<evidence type="ECO:0000256" key="8">
    <source>
        <dbReference type="RuleBase" id="RU363032"/>
    </source>
</evidence>
<evidence type="ECO:0000256" key="2">
    <source>
        <dbReference type="ARBA" id="ARBA00010072"/>
    </source>
</evidence>
<gene>
    <name evidence="10" type="ORF">FPY71_12980</name>
</gene>
<dbReference type="InterPro" id="IPR000515">
    <property type="entry name" value="MetI-like"/>
</dbReference>
<reference evidence="10 11" key="1">
    <citation type="submission" date="2019-08" db="EMBL/GenBank/DDBJ databases">
        <title>Aureimonas fodiniaquatilis sp. nov., isolated from a coal mine wastewater.</title>
        <authorList>
            <person name="Kim W."/>
        </authorList>
    </citation>
    <scope>NUCLEOTIDE SEQUENCE [LARGE SCALE GENOMIC DNA]</scope>
    <source>
        <strain evidence="10 11">CAU 1482</strain>
    </source>
</reference>
<dbReference type="Gene3D" id="1.10.3720.10">
    <property type="entry name" value="MetI-like"/>
    <property type="match status" value="1"/>
</dbReference>
<dbReference type="PROSITE" id="PS50928">
    <property type="entry name" value="ABC_TM1"/>
    <property type="match status" value="1"/>
</dbReference>
<evidence type="ECO:0000313" key="11">
    <source>
        <dbReference type="Proteomes" id="UP000324738"/>
    </source>
</evidence>
<dbReference type="InterPro" id="IPR010065">
    <property type="entry name" value="AA_ABC_transptr_permease_3TM"/>
</dbReference>
<comment type="similarity">
    <text evidence="2">Belongs to the binding-protein-dependent transport system permease family. HisMQ subfamily.</text>
</comment>
<evidence type="ECO:0000256" key="7">
    <source>
        <dbReference type="ARBA" id="ARBA00023136"/>
    </source>
</evidence>
<comment type="caution">
    <text evidence="10">The sequence shown here is derived from an EMBL/GenBank/DDBJ whole genome shotgun (WGS) entry which is preliminary data.</text>
</comment>
<evidence type="ECO:0000256" key="5">
    <source>
        <dbReference type="ARBA" id="ARBA00022692"/>
    </source>
</evidence>
<dbReference type="PANTHER" id="PTHR30614:SF34">
    <property type="entry name" value="BLR6398 PROTEIN"/>
    <property type="match status" value="1"/>
</dbReference>
<proteinExistence type="inferred from homology"/>
<dbReference type="InterPro" id="IPR035906">
    <property type="entry name" value="MetI-like_sf"/>
</dbReference>
<keyword evidence="7 8" id="KW-0472">Membrane</keyword>
<comment type="subcellular location">
    <subcellularLocation>
        <location evidence="1">Cell inner membrane</location>
        <topology evidence="1">Multi-pass membrane protein</topology>
    </subcellularLocation>
    <subcellularLocation>
        <location evidence="8">Cell membrane</location>
        <topology evidence="8">Multi-pass membrane protein</topology>
    </subcellularLocation>
</comment>
<dbReference type="OrthoDB" id="7255919at2"/>
<evidence type="ECO:0000256" key="6">
    <source>
        <dbReference type="ARBA" id="ARBA00022989"/>
    </source>
</evidence>
<dbReference type="RefSeq" id="WP_149300736.1">
    <property type="nucleotide sequence ID" value="NZ_VTWH01000003.1"/>
</dbReference>
<evidence type="ECO:0000256" key="3">
    <source>
        <dbReference type="ARBA" id="ARBA00022448"/>
    </source>
</evidence>
<feature type="transmembrane region" description="Helical" evidence="8">
    <location>
        <begin position="49"/>
        <end position="70"/>
    </location>
</feature>
<dbReference type="Proteomes" id="UP000324738">
    <property type="component" value="Unassembled WGS sequence"/>
</dbReference>
<dbReference type="GO" id="GO:0043190">
    <property type="term" value="C:ATP-binding cassette (ABC) transporter complex"/>
    <property type="evidence" value="ECO:0007669"/>
    <property type="project" value="InterPro"/>
</dbReference>
<dbReference type="EMBL" id="VTWH01000003">
    <property type="protein sequence ID" value="KAA0969450.1"/>
    <property type="molecule type" value="Genomic_DNA"/>
</dbReference>
<evidence type="ECO:0000256" key="4">
    <source>
        <dbReference type="ARBA" id="ARBA00022475"/>
    </source>
</evidence>
<dbReference type="Pfam" id="PF00528">
    <property type="entry name" value="BPD_transp_1"/>
    <property type="match status" value="1"/>
</dbReference>
<name>A0A5B0DV32_9HYPH</name>
<feature type="domain" description="ABC transmembrane type-1" evidence="9">
    <location>
        <begin position="13"/>
        <end position="203"/>
    </location>
</feature>
<evidence type="ECO:0000259" key="9">
    <source>
        <dbReference type="PROSITE" id="PS50928"/>
    </source>
</evidence>
<keyword evidence="3 8" id="KW-0813">Transport</keyword>
<dbReference type="AlphaFoldDB" id="A0A5B0DV32"/>
<feature type="transmembrane region" description="Helical" evidence="8">
    <location>
        <begin position="12"/>
        <end position="37"/>
    </location>
</feature>
<feature type="transmembrane region" description="Helical" evidence="8">
    <location>
        <begin position="182"/>
        <end position="200"/>
    </location>
</feature>